<dbReference type="WBParaSite" id="ES5_v2.g26722.t1">
    <property type="protein sequence ID" value="ES5_v2.g26722.t1"/>
    <property type="gene ID" value="ES5_v2.g26722"/>
</dbReference>
<name>A0AC34GAR5_9BILA</name>
<proteinExistence type="predicted"/>
<evidence type="ECO:0000313" key="2">
    <source>
        <dbReference type="WBParaSite" id="ES5_v2.g26722.t1"/>
    </source>
</evidence>
<sequence>MYQKVCKENEILSGNLKKSEAEIVTLKAKIIEQEKVEEKYGKEKKKTGKVVIFSNTATPTSRATKMPPKMFVHKCSSPIFCEIKETLPSTKFLAIKKEEKNIEMAPATTIPFSYQNDPFKYELAKLREQMLEMKFNLQKAIKFSQKRKYDETTDSDAMMEMKNYGDHDLKRRKMEK</sequence>
<accession>A0AC34GAR5</accession>
<dbReference type="Proteomes" id="UP000887579">
    <property type="component" value="Unplaced"/>
</dbReference>
<organism evidence="1 2">
    <name type="scientific">Panagrolaimus sp. ES5</name>
    <dbReference type="NCBI Taxonomy" id="591445"/>
    <lineage>
        <taxon>Eukaryota</taxon>
        <taxon>Metazoa</taxon>
        <taxon>Ecdysozoa</taxon>
        <taxon>Nematoda</taxon>
        <taxon>Chromadorea</taxon>
        <taxon>Rhabditida</taxon>
        <taxon>Tylenchina</taxon>
        <taxon>Panagrolaimomorpha</taxon>
        <taxon>Panagrolaimoidea</taxon>
        <taxon>Panagrolaimidae</taxon>
        <taxon>Panagrolaimus</taxon>
    </lineage>
</organism>
<reference evidence="2" key="1">
    <citation type="submission" date="2022-11" db="UniProtKB">
        <authorList>
            <consortium name="WormBaseParasite"/>
        </authorList>
    </citation>
    <scope>IDENTIFICATION</scope>
</reference>
<protein>
    <submittedName>
        <fullName evidence="2">Uncharacterized protein</fullName>
    </submittedName>
</protein>
<evidence type="ECO:0000313" key="1">
    <source>
        <dbReference type="Proteomes" id="UP000887579"/>
    </source>
</evidence>